<keyword evidence="4 6" id="KW-1133">Transmembrane helix</keyword>
<accession>A0A9Y6MB36</accession>
<keyword evidence="7" id="KW-0732">Signal</keyword>
<protein>
    <recommendedName>
        <fullName evidence="6">Anoctamin</fullName>
    </recommendedName>
</protein>
<feature type="transmembrane region" description="Helical" evidence="6">
    <location>
        <begin position="327"/>
        <end position="351"/>
    </location>
</feature>
<dbReference type="InterPro" id="IPR007632">
    <property type="entry name" value="Anoctamin"/>
</dbReference>
<dbReference type="PANTHER" id="PTHR12308:SF36">
    <property type="entry name" value="ANOCTAMIN"/>
    <property type="match status" value="1"/>
</dbReference>
<feature type="chain" id="PRO_5041397404" description="Anoctamin" evidence="7">
    <location>
        <begin position="26"/>
        <end position="655"/>
    </location>
</feature>
<dbReference type="Proteomes" id="UP000695023">
    <property type="component" value="Unplaced"/>
</dbReference>
<dbReference type="Pfam" id="PF04547">
    <property type="entry name" value="Anoctamin"/>
    <property type="match status" value="1"/>
</dbReference>
<comment type="subcellular location">
    <subcellularLocation>
        <location evidence="1 6">Membrane</location>
        <topology evidence="1 6">Multi-pass membrane protein</topology>
    </subcellularLocation>
</comment>
<evidence type="ECO:0000313" key="9">
    <source>
        <dbReference type="Proteomes" id="UP000695023"/>
    </source>
</evidence>
<evidence type="ECO:0000256" key="6">
    <source>
        <dbReference type="RuleBase" id="RU280814"/>
    </source>
</evidence>
<gene>
    <name evidence="10" type="primary">ano10b</name>
</gene>
<keyword evidence="5 6" id="KW-0472">Membrane</keyword>
<keyword evidence="3 6" id="KW-0812">Transmembrane</keyword>
<feature type="domain" description="Anoctamin transmembrane" evidence="8">
    <location>
        <begin position="190"/>
        <end position="636"/>
    </location>
</feature>
<feature type="transmembrane region" description="Helical" evidence="6">
    <location>
        <begin position="602"/>
        <end position="623"/>
    </location>
</feature>
<reference evidence="10" key="1">
    <citation type="submission" date="2025-08" db="UniProtKB">
        <authorList>
            <consortium name="RefSeq"/>
        </authorList>
    </citation>
    <scope>IDENTIFICATION</scope>
</reference>
<dbReference type="PANTHER" id="PTHR12308">
    <property type="entry name" value="ANOCTAMIN"/>
    <property type="match status" value="1"/>
</dbReference>
<evidence type="ECO:0000256" key="1">
    <source>
        <dbReference type="ARBA" id="ARBA00004141"/>
    </source>
</evidence>
<feature type="transmembrane region" description="Helical" evidence="6">
    <location>
        <begin position="207"/>
        <end position="225"/>
    </location>
</feature>
<feature type="signal peptide" evidence="7">
    <location>
        <begin position="1"/>
        <end position="25"/>
    </location>
</feature>
<dbReference type="RefSeq" id="XP_013770959.1">
    <property type="nucleotide sequence ID" value="XM_013915505.1"/>
</dbReference>
<sequence>MCYSCRMIFVCSLMSHSLIMSKAGADEGGAGGCSDSAKQLEAKDEKGGKLLSKPSAGSGWTKVSCPCCFSERVEPLVLVKLGGKVGPETKRWLIKVIGAPQKDGGEGSDISNSTECAYMYSLGIMINFKSLSHPGLKRFDVMTLSDVAGQKLSSAGVVVDTFPLHNRKKLKDLREAWYSGNQLAQPLDSVNDYFGSAVAFYFSFLDFYTWSLLTPAILGLAISYFSGEVKKEMVDSVSGSKVIINDDDSGPMISGHMLQAMFSMIWSTVFMELWKRRSSSLSYRWGTMNLAERFAEPRPNFYGDLGVNPVTGRVEPLFPEWKRDLRMVLVSVPVVGLFLGLVVLGMMCFYWGEAQVKQLHKDWNSLLSQALLYIPSVLHIVYTNMLGNVYRNVAQSLTEYENHREESAFENHLTAKILVFTFFNNFAVLFHIAFFKQDVPLLRKRLASLLIVSQLVNQVTEVVIPFLVDRFISAPHRTESEDDPKEDKFRNQRTLPVFPGLFAEYIELLVQFGYLSLFSCVYPLTAVLLLINNITEIRSDAYKICNLFRKPFSPPVANMGVWQVAFEVLSFVSVISNCWLLLLSPRLQELCREGGLSSTNVLLLAVFGEHVLILIKFIMAALIPDEPDWIRKKRDQMEYTSMQALKEQKLQPEVS</sequence>
<evidence type="ECO:0000256" key="2">
    <source>
        <dbReference type="ARBA" id="ARBA00009671"/>
    </source>
</evidence>
<feature type="transmembrane region" description="Helical" evidence="6">
    <location>
        <begin position="363"/>
        <end position="382"/>
    </location>
</feature>
<dbReference type="AlphaFoldDB" id="A0A9Y6MB36"/>
<dbReference type="InterPro" id="IPR049452">
    <property type="entry name" value="Anoctamin_TM"/>
</dbReference>
<evidence type="ECO:0000313" key="10">
    <source>
        <dbReference type="RefSeq" id="XP_013770959.1"/>
    </source>
</evidence>
<evidence type="ECO:0000256" key="5">
    <source>
        <dbReference type="ARBA" id="ARBA00023136"/>
    </source>
</evidence>
<keyword evidence="9" id="KW-1185">Reference proteome</keyword>
<dbReference type="CTD" id="565195"/>
<evidence type="ECO:0000256" key="3">
    <source>
        <dbReference type="ARBA" id="ARBA00022692"/>
    </source>
</evidence>
<feature type="transmembrane region" description="Helical" evidence="6">
    <location>
        <begin position="512"/>
        <end position="535"/>
    </location>
</feature>
<feature type="transmembrane region" description="Helical" evidence="6">
    <location>
        <begin position="257"/>
        <end position="274"/>
    </location>
</feature>
<feature type="transmembrane region" description="Helical" evidence="6">
    <location>
        <begin position="413"/>
        <end position="434"/>
    </location>
</feature>
<evidence type="ECO:0000256" key="4">
    <source>
        <dbReference type="ARBA" id="ARBA00022989"/>
    </source>
</evidence>
<dbReference type="GO" id="GO:0005886">
    <property type="term" value="C:plasma membrane"/>
    <property type="evidence" value="ECO:0007669"/>
    <property type="project" value="TreeGrafter"/>
</dbReference>
<organism evidence="9 10">
    <name type="scientific">Pundamilia nyererei</name>
    <dbReference type="NCBI Taxonomy" id="303518"/>
    <lineage>
        <taxon>Eukaryota</taxon>
        <taxon>Metazoa</taxon>
        <taxon>Chordata</taxon>
        <taxon>Craniata</taxon>
        <taxon>Vertebrata</taxon>
        <taxon>Euteleostomi</taxon>
        <taxon>Actinopterygii</taxon>
        <taxon>Neopterygii</taxon>
        <taxon>Teleostei</taxon>
        <taxon>Neoteleostei</taxon>
        <taxon>Acanthomorphata</taxon>
        <taxon>Ovalentaria</taxon>
        <taxon>Cichlomorphae</taxon>
        <taxon>Cichliformes</taxon>
        <taxon>Cichlidae</taxon>
        <taxon>African cichlids</taxon>
        <taxon>Pseudocrenilabrinae</taxon>
        <taxon>Haplochromini</taxon>
        <taxon>Pundamilia</taxon>
    </lineage>
</organism>
<evidence type="ECO:0000256" key="7">
    <source>
        <dbReference type="SAM" id="SignalP"/>
    </source>
</evidence>
<name>A0A9Y6MB36_9CICH</name>
<comment type="similarity">
    <text evidence="2 6">Belongs to the anoctamin family.</text>
</comment>
<evidence type="ECO:0000259" key="8">
    <source>
        <dbReference type="Pfam" id="PF04547"/>
    </source>
</evidence>
<dbReference type="GO" id="GO:0005254">
    <property type="term" value="F:chloride channel activity"/>
    <property type="evidence" value="ECO:0007669"/>
    <property type="project" value="TreeGrafter"/>
</dbReference>
<comment type="caution">
    <text evidence="6">Lacks conserved residue(s) required for the propagation of feature annotation.</text>
</comment>
<proteinExistence type="inferred from homology"/>